<protein>
    <submittedName>
        <fullName evidence="6">TetR family transcriptional regulator</fullName>
    </submittedName>
</protein>
<feature type="domain" description="HTH tetR-type" evidence="5">
    <location>
        <begin position="12"/>
        <end position="72"/>
    </location>
</feature>
<dbReference type="InterPro" id="IPR009057">
    <property type="entry name" value="Homeodomain-like_sf"/>
</dbReference>
<accession>A0A5Q3QBZ7</accession>
<dbReference type="InterPro" id="IPR025996">
    <property type="entry name" value="MT1864/Rv1816-like_C"/>
</dbReference>
<organism evidence="6 7">
    <name type="scientific">Allosaccharopolyspora coralli</name>
    <dbReference type="NCBI Taxonomy" id="2665642"/>
    <lineage>
        <taxon>Bacteria</taxon>
        <taxon>Bacillati</taxon>
        <taxon>Actinomycetota</taxon>
        <taxon>Actinomycetes</taxon>
        <taxon>Pseudonocardiales</taxon>
        <taxon>Pseudonocardiaceae</taxon>
        <taxon>Allosaccharopolyspora</taxon>
    </lineage>
</organism>
<dbReference type="InterPro" id="IPR001647">
    <property type="entry name" value="HTH_TetR"/>
</dbReference>
<dbReference type="KEGG" id="sace:GIY23_22390"/>
<gene>
    <name evidence="6" type="ORF">GIY23_22390</name>
</gene>
<evidence type="ECO:0000259" key="5">
    <source>
        <dbReference type="PROSITE" id="PS50977"/>
    </source>
</evidence>
<reference evidence="7" key="1">
    <citation type="submission" date="2019-11" db="EMBL/GenBank/DDBJ databases">
        <title>The complete genome sequence of Saccharopolyspora sp. E2A.</title>
        <authorList>
            <person name="Zhang G."/>
        </authorList>
    </citation>
    <scope>NUCLEOTIDE SEQUENCE [LARGE SCALE GENOMIC DNA]</scope>
    <source>
        <strain evidence="7">E2A</strain>
    </source>
</reference>
<dbReference type="PROSITE" id="PS50977">
    <property type="entry name" value="HTH_TETR_2"/>
    <property type="match status" value="1"/>
</dbReference>
<sequence length="239" mass="26579">MTKLTQRGQAGVTTDLEIRRRARILLRTDGHDAVTLRAIARALGITAPALYRYYDSREDLLRQLCDDICADLSHELARRVQHVAPDAFAERVTETCRGLRTWAVAHPREFTLVFATPPSADAQSPTVGQDEFAGVFLSLAGPLLVEGTAMTPARPVPGEFLSTVEHHRTALAEACVAHGLDLAPEDIRAGHVYALLQWWIRIYGHIALEVFGRFPFDVRHAEVLFEVLLTDLVHDIELS</sequence>
<keyword evidence="7" id="KW-1185">Reference proteome</keyword>
<evidence type="ECO:0000256" key="1">
    <source>
        <dbReference type="ARBA" id="ARBA00023015"/>
    </source>
</evidence>
<evidence type="ECO:0000256" key="4">
    <source>
        <dbReference type="PROSITE-ProRule" id="PRU00335"/>
    </source>
</evidence>
<dbReference type="GO" id="GO:0000976">
    <property type="term" value="F:transcription cis-regulatory region binding"/>
    <property type="evidence" value="ECO:0007669"/>
    <property type="project" value="TreeGrafter"/>
</dbReference>
<dbReference type="GO" id="GO:0003700">
    <property type="term" value="F:DNA-binding transcription factor activity"/>
    <property type="evidence" value="ECO:0007669"/>
    <property type="project" value="TreeGrafter"/>
</dbReference>
<dbReference type="RefSeq" id="WP_154078451.1">
    <property type="nucleotide sequence ID" value="NZ_CP045929.1"/>
</dbReference>
<dbReference type="InterPro" id="IPR050109">
    <property type="entry name" value="HTH-type_TetR-like_transc_reg"/>
</dbReference>
<dbReference type="AlphaFoldDB" id="A0A5Q3QBZ7"/>
<dbReference type="SUPFAM" id="SSF48498">
    <property type="entry name" value="Tetracyclin repressor-like, C-terminal domain"/>
    <property type="match status" value="1"/>
</dbReference>
<evidence type="ECO:0000256" key="2">
    <source>
        <dbReference type="ARBA" id="ARBA00023125"/>
    </source>
</evidence>
<dbReference type="Pfam" id="PF00440">
    <property type="entry name" value="TetR_N"/>
    <property type="match status" value="1"/>
</dbReference>
<dbReference type="Pfam" id="PF13305">
    <property type="entry name" value="TetR_C_33"/>
    <property type="match status" value="1"/>
</dbReference>
<dbReference type="InterPro" id="IPR036271">
    <property type="entry name" value="Tet_transcr_reg_TetR-rel_C_sf"/>
</dbReference>
<evidence type="ECO:0000256" key="3">
    <source>
        <dbReference type="ARBA" id="ARBA00023163"/>
    </source>
</evidence>
<dbReference type="SUPFAM" id="SSF46689">
    <property type="entry name" value="Homeodomain-like"/>
    <property type="match status" value="1"/>
</dbReference>
<name>A0A5Q3QBZ7_9PSEU</name>
<proteinExistence type="predicted"/>
<dbReference type="Gene3D" id="1.10.357.10">
    <property type="entry name" value="Tetracycline Repressor, domain 2"/>
    <property type="match status" value="1"/>
</dbReference>
<dbReference type="Proteomes" id="UP000371041">
    <property type="component" value="Chromosome"/>
</dbReference>
<evidence type="ECO:0000313" key="6">
    <source>
        <dbReference type="EMBL" id="QGK71883.1"/>
    </source>
</evidence>
<feature type="DNA-binding region" description="H-T-H motif" evidence="4">
    <location>
        <begin position="35"/>
        <end position="54"/>
    </location>
</feature>
<dbReference type="EMBL" id="CP045929">
    <property type="protein sequence ID" value="QGK71883.1"/>
    <property type="molecule type" value="Genomic_DNA"/>
</dbReference>
<keyword evidence="2 4" id="KW-0238">DNA-binding</keyword>
<evidence type="ECO:0000313" key="7">
    <source>
        <dbReference type="Proteomes" id="UP000371041"/>
    </source>
</evidence>
<dbReference type="PANTHER" id="PTHR30055:SF234">
    <property type="entry name" value="HTH-TYPE TRANSCRIPTIONAL REGULATOR BETI"/>
    <property type="match status" value="1"/>
</dbReference>
<dbReference type="PANTHER" id="PTHR30055">
    <property type="entry name" value="HTH-TYPE TRANSCRIPTIONAL REGULATOR RUTR"/>
    <property type="match status" value="1"/>
</dbReference>
<keyword evidence="1" id="KW-0805">Transcription regulation</keyword>
<keyword evidence="3" id="KW-0804">Transcription</keyword>